<keyword evidence="1" id="KW-0472">Membrane</keyword>
<dbReference type="VEuPathDB" id="FungiDB:ASPTUDRAFT_47627"/>
<accession>A0A1L9MUI7</accession>
<proteinExistence type="predicted"/>
<protein>
    <submittedName>
        <fullName evidence="2">Uncharacterized protein</fullName>
    </submittedName>
</protein>
<dbReference type="AlphaFoldDB" id="A0A1L9MUI7"/>
<gene>
    <name evidence="2" type="ORF">ASPTUDRAFT_47627</name>
</gene>
<keyword evidence="3" id="KW-1185">Reference proteome</keyword>
<feature type="non-terminal residue" evidence="2">
    <location>
        <position position="1"/>
    </location>
</feature>
<sequence>VETLRPRPGNDRRLVPLSEIILHLENWCWFDRGWVLYQAARAILGYDETYFPSFGMDGRRFRPQFALGTFILCAVKFSLCALAMLSSA</sequence>
<name>A0A1L9MUI7_ASPTC</name>
<feature type="transmembrane region" description="Helical" evidence="1">
    <location>
        <begin position="65"/>
        <end position="85"/>
    </location>
</feature>
<keyword evidence="1" id="KW-0812">Transmembrane</keyword>
<keyword evidence="1" id="KW-1133">Transmembrane helix</keyword>
<evidence type="ECO:0000313" key="3">
    <source>
        <dbReference type="Proteomes" id="UP000184304"/>
    </source>
</evidence>
<dbReference type="EMBL" id="KV878207">
    <property type="protein sequence ID" value="OJI80545.1"/>
    <property type="molecule type" value="Genomic_DNA"/>
</dbReference>
<evidence type="ECO:0000313" key="2">
    <source>
        <dbReference type="EMBL" id="OJI80545.1"/>
    </source>
</evidence>
<reference evidence="3" key="1">
    <citation type="journal article" date="2017" name="Genome Biol.">
        <title>Comparative genomics reveals high biological diversity and specific adaptations in the industrially and medically important fungal genus Aspergillus.</title>
        <authorList>
            <person name="de Vries R.P."/>
            <person name="Riley R."/>
            <person name="Wiebenga A."/>
            <person name="Aguilar-Osorio G."/>
            <person name="Amillis S."/>
            <person name="Uchima C.A."/>
            <person name="Anderluh G."/>
            <person name="Asadollahi M."/>
            <person name="Askin M."/>
            <person name="Barry K."/>
            <person name="Battaglia E."/>
            <person name="Bayram O."/>
            <person name="Benocci T."/>
            <person name="Braus-Stromeyer S.A."/>
            <person name="Caldana C."/>
            <person name="Canovas D."/>
            <person name="Cerqueira G.C."/>
            <person name="Chen F."/>
            <person name="Chen W."/>
            <person name="Choi C."/>
            <person name="Clum A."/>
            <person name="Dos Santos R.A."/>
            <person name="Damasio A.R."/>
            <person name="Diallinas G."/>
            <person name="Emri T."/>
            <person name="Fekete E."/>
            <person name="Flipphi M."/>
            <person name="Freyberg S."/>
            <person name="Gallo A."/>
            <person name="Gournas C."/>
            <person name="Habgood R."/>
            <person name="Hainaut M."/>
            <person name="Harispe M.L."/>
            <person name="Henrissat B."/>
            <person name="Hilden K.S."/>
            <person name="Hope R."/>
            <person name="Hossain A."/>
            <person name="Karabika E."/>
            <person name="Karaffa L."/>
            <person name="Karanyi Z."/>
            <person name="Krasevec N."/>
            <person name="Kuo A."/>
            <person name="Kusch H."/>
            <person name="LaButti K."/>
            <person name="Lagendijk E.L."/>
            <person name="Lapidus A."/>
            <person name="Levasseur A."/>
            <person name="Lindquist E."/>
            <person name="Lipzen A."/>
            <person name="Logrieco A.F."/>
            <person name="MacCabe A."/>
            <person name="Maekelae M.R."/>
            <person name="Malavazi I."/>
            <person name="Melin P."/>
            <person name="Meyer V."/>
            <person name="Mielnichuk N."/>
            <person name="Miskei M."/>
            <person name="Molnar A.P."/>
            <person name="Mule G."/>
            <person name="Ngan C.Y."/>
            <person name="Orejas M."/>
            <person name="Orosz E."/>
            <person name="Ouedraogo J.P."/>
            <person name="Overkamp K.M."/>
            <person name="Park H.-S."/>
            <person name="Perrone G."/>
            <person name="Piumi F."/>
            <person name="Punt P.J."/>
            <person name="Ram A.F."/>
            <person name="Ramon A."/>
            <person name="Rauscher S."/>
            <person name="Record E."/>
            <person name="Riano-Pachon D.M."/>
            <person name="Robert V."/>
            <person name="Roehrig J."/>
            <person name="Ruller R."/>
            <person name="Salamov A."/>
            <person name="Salih N.S."/>
            <person name="Samson R.A."/>
            <person name="Sandor E."/>
            <person name="Sanguinetti M."/>
            <person name="Schuetze T."/>
            <person name="Sepcic K."/>
            <person name="Shelest E."/>
            <person name="Sherlock G."/>
            <person name="Sophianopoulou V."/>
            <person name="Squina F.M."/>
            <person name="Sun H."/>
            <person name="Susca A."/>
            <person name="Todd R.B."/>
            <person name="Tsang A."/>
            <person name="Unkles S.E."/>
            <person name="van de Wiele N."/>
            <person name="van Rossen-Uffink D."/>
            <person name="Oliveira J.V."/>
            <person name="Vesth T.C."/>
            <person name="Visser J."/>
            <person name="Yu J.-H."/>
            <person name="Zhou M."/>
            <person name="Andersen M.R."/>
            <person name="Archer D.B."/>
            <person name="Baker S.E."/>
            <person name="Benoit I."/>
            <person name="Brakhage A.A."/>
            <person name="Braus G.H."/>
            <person name="Fischer R."/>
            <person name="Frisvad J.C."/>
            <person name="Goldman G.H."/>
            <person name="Houbraken J."/>
            <person name="Oakley B."/>
            <person name="Pocsi I."/>
            <person name="Scazzocchio C."/>
            <person name="Seiboth B."/>
            <person name="vanKuyk P.A."/>
            <person name="Wortman J."/>
            <person name="Dyer P.S."/>
            <person name="Grigoriev I.V."/>
        </authorList>
    </citation>
    <scope>NUCLEOTIDE SEQUENCE [LARGE SCALE GENOMIC DNA]</scope>
    <source>
        <strain evidence="3">CBS 134.48</strain>
    </source>
</reference>
<evidence type="ECO:0000256" key="1">
    <source>
        <dbReference type="SAM" id="Phobius"/>
    </source>
</evidence>
<dbReference type="Proteomes" id="UP000184304">
    <property type="component" value="Unassembled WGS sequence"/>
</dbReference>
<organism evidence="2 3">
    <name type="scientific">Aspergillus tubingensis (strain CBS 134.48)</name>
    <dbReference type="NCBI Taxonomy" id="767770"/>
    <lineage>
        <taxon>Eukaryota</taxon>
        <taxon>Fungi</taxon>
        <taxon>Dikarya</taxon>
        <taxon>Ascomycota</taxon>
        <taxon>Pezizomycotina</taxon>
        <taxon>Eurotiomycetes</taxon>
        <taxon>Eurotiomycetidae</taxon>
        <taxon>Eurotiales</taxon>
        <taxon>Aspergillaceae</taxon>
        <taxon>Aspergillus</taxon>
        <taxon>Aspergillus subgen. Circumdati</taxon>
    </lineage>
</organism>